<dbReference type="GO" id="GO:0003824">
    <property type="term" value="F:catalytic activity"/>
    <property type="evidence" value="ECO:0007669"/>
    <property type="project" value="InterPro"/>
</dbReference>
<dbReference type="AlphaFoldDB" id="A0A7I4Z0L6"/>
<dbReference type="PANTHER" id="PTHR14237">
    <property type="entry name" value="MOLYBDOPTERIN COFACTOR SULFURASE MOSC"/>
    <property type="match status" value="1"/>
</dbReference>
<keyword evidence="3" id="KW-1185">Reference proteome</keyword>
<dbReference type="InterPro" id="IPR015422">
    <property type="entry name" value="PyrdxlP-dep_Trfase_small"/>
</dbReference>
<dbReference type="InterPro" id="IPR011037">
    <property type="entry name" value="Pyrv_Knase-like_insert_dom_sf"/>
</dbReference>
<accession>A0A7I4Z0L6</accession>
<dbReference type="GO" id="GO:0006777">
    <property type="term" value="P:Mo-molybdopterin cofactor biosynthetic process"/>
    <property type="evidence" value="ECO:0007669"/>
    <property type="project" value="UniProtKB-KW"/>
</dbReference>
<dbReference type="OMA" id="PCTRCQM"/>
<dbReference type="InterPro" id="IPR005303">
    <property type="entry name" value="MOCOS_middle"/>
</dbReference>
<organism evidence="3 4">
    <name type="scientific">Haemonchus contortus</name>
    <name type="common">Barber pole worm</name>
    <dbReference type="NCBI Taxonomy" id="6289"/>
    <lineage>
        <taxon>Eukaryota</taxon>
        <taxon>Metazoa</taxon>
        <taxon>Ecdysozoa</taxon>
        <taxon>Nematoda</taxon>
        <taxon>Chromadorea</taxon>
        <taxon>Rhabditida</taxon>
        <taxon>Rhabditina</taxon>
        <taxon>Rhabditomorpha</taxon>
        <taxon>Strongyloidea</taxon>
        <taxon>Trichostrongylidae</taxon>
        <taxon>Haemonchus</taxon>
    </lineage>
</organism>
<dbReference type="Gene3D" id="3.90.1150.10">
    <property type="entry name" value="Aspartate Aminotransferase, domain 1"/>
    <property type="match status" value="1"/>
</dbReference>
<dbReference type="OrthoDB" id="420046at2759"/>
<dbReference type="Gene3D" id="3.40.640.10">
    <property type="entry name" value="Type I PLP-dependent aspartate aminotransferase-like (Major domain)"/>
    <property type="match status" value="1"/>
</dbReference>
<dbReference type="InterPro" id="IPR005302">
    <property type="entry name" value="MoCF_Sase_C"/>
</dbReference>
<evidence type="ECO:0000313" key="4">
    <source>
        <dbReference type="WBParaSite" id="HCON_00166260-00001"/>
    </source>
</evidence>
<reference evidence="4" key="1">
    <citation type="submission" date="2020-12" db="UniProtKB">
        <authorList>
            <consortium name="WormBaseParasite"/>
        </authorList>
    </citation>
    <scope>IDENTIFICATION</scope>
    <source>
        <strain evidence="4">MHco3</strain>
    </source>
</reference>
<protein>
    <submittedName>
        <fullName evidence="4">MOSC domain-containing protein</fullName>
    </submittedName>
</protein>
<name>A0A7I4Z0L6_HAECO</name>
<dbReference type="Proteomes" id="UP000025227">
    <property type="component" value="Unplaced"/>
</dbReference>
<evidence type="ECO:0000256" key="1">
    <source>
        <dbReference type="ARBA" id="ARBA00023150"/>
    </source>
</evidence>
<dbReference type="PANTHER" id="PTHR14237:SF80">
    <property type="entry name" value="MOLYBDENUM COFACTOR SULFURASE"/>
    <property type="match status" value="1"/>
</dbReference>
<dbReference type="Pfam" id="PF00266">
    <property type="entry name" value="Aminotran_5"/>
    <property type="match status" value="1"/>
</dbReference>
<proteinExistence type="predicted"/>
<dbReference type="GO" id="GO:0030151">
    <property type="term" value="F:molybdenum ion binding"/>
    <property type="evidence" value="ECO:0007669"/>
    <property type="project" value="InterPro"/>
</dbReference>
<dbReference type="InterPro" id="IPR000192">
    <property type="entry name" value="Aminotrans_V_dom"/>
</dbReference>
<evidence type="ECO:0000259" key="2">
    <source>
        <dbReference type="PROSITE" id="PS51340"/>
    </source>
</evidence>
<feature type="domain" description="MOSC" evidence="2">
    <location>
        <begin position="545"/>
        <end position="697"/>
    </location>
</feature>
<dbReference type="GO" id="GO:0030170">
    <property type="term" value="F:pyridoxal phosphate binding"/>
    <property type="evidence" value="ECO:0007669"/>
    <property type="project" value="InterPro"/>
</dbReference>
<evidence type="ECO:0000313" key="3">
    <source>
        <dbReference type="Proteomes" id="UP000025227"/>
    </source>
</evidence>
<sequence>GHSMPYLDHAGAALPSEQQLKEAFDLALKVPLANPHSHHMTAATTHSMVQDARLRVLEHFDVTMEEYAVVFTANATHALRLVADNFAFNERSSSETRFSTTTHGKGSIFAYLRDSHNSVVGMREVVKDKVDGVVCADACENLLVKTECSLFAMTAMSNFCGRKYDLHFVAELERLGWWICLDAASLVSTSPLSLREVRPHFVAISFYKMFGYPTGIDAIDRLRPREFAGGTVKQILSDEFYSVLRDNIEERLEHGTLNYYAICALTKGFDDLKRYGGIREISANTMKIANEAFKMLSGKVHWNGKPAVRVYGWKDAKMQGPIVTFNLLRDDGSFTGYSEVAKMASLYGIDLRTGCFCNSGACQMYLEHSNDQLRHYFEGGKECGDSMDLMDGKPTGAVRVSFGRQSTTEDIDALEQMIDYCFLGVQLPIDIDSPLKITNYSAVVSRIVIYPVKSCRGIALDKGALTKTGFQYDRAFMIECCGTPLTQKRHQKLCKIITKLDSDKMLSLSSADDSTASVQVPLHKLDGTVRKNGIVCVNSVRTSECSPTASAWVTAFLGLPDCKLQRVEEDSDRSLSNDAPYLLVNEASISVLAEVVGLSIPETIDRFRPNIVVKGIPPFLEDTANFVNIDSYRFEVTKKCTRCEMICVNQDTGVKDPQLLVALRNFRRRERMTFGIYVKQIGDETGEIRLNSKVHFE</sequence>
<dbReference type="SUPFAM" id="SSF50800">
    <property type="entry name" value="PK beta-barrel domain-like"/>
    <property type="match status" value="1"/>
</dbReference>
<dbReference type="InterPro" id="IPR015424">
    <property type="entry name" value="PyrdxlP-dep_Trfase"/>
</dbReference>
<dbReference type="Pfam" id="PF03476">
    <property type="entry name" value="MOSC_N"/>
    <property type="match status" value="1"/>
</dbReference>
<dbReference type="SUPFAM" id="SSF53383">
    <property type="entry name" value="PLP-dependent transferases"/>
    <property type="match status" value="1"/>
</dbReference>
<dbReference type="InterPro" id="IPR015421">
    <property type="entry name" value="PyrdxlP-dep_Trfase_major"/>
</dbReference>
<dbReference type="SUPFAM" id="SSF141673">
    <property type="entry name" value="MOSC N-terminal domain-like"/>
    <property type="match status" value="1"/>
</dbReference>
<keyword evidence="1" id="KW-0501">Molybdenum cofactor biosynthesis</keyword>
<dbReference type="WBParaSite" id="HCON_00166260-00001">
    <property type="protein sequence ID" value="HCON_00166260-00001"/>
    <property type="gene ID" value="HCON_00166260"/>
</dbReference>
<dbReference type="Pfam" id="PF03473">
    <property type="entry name" value="MOSC"/>
    <property type="match status" value="1"/>
</dbReference>
<dbReference type="PROSITE" id="PS51340">
    <property type="entry name" value="MOSC"/>
    <property type="match status" value="1"/>
</dbReference>